<feature type="compositionally biased region" description="Polar residues" evidence="1">
    <location>
        <begin position="55"/>
        <end position="73"/>
    </location>
</feature>
<protein>
    <submittedName>
        <fullName evidence="2">Uncharacterized protein</fullName>
    </submittedName>
</protein>
<dbReference type="AlphaFoldDB" id="A0A5C6SD02"/>
<organism evidence="2 3">
    <name type="scientific">Fusarium oxysporum f. sp. cubense</name>
    <dbReference type="NCBI Taxonomy" id="61366"/>
    <lineage>
        <taxon>Eukaryota</taxon>
        <taxon>Fungi</taxon>
        <taxon>Dikarya</taxon>
        <taxon>Ascomycota</taxon>
        <taxon>Pezizomycotina</taxon>
        <taxon>Sordariomycetes</taxon>
        <taxon>Hypocreomycetidae</taxon>
        <taxon>Hypocreales</taxon>
        <taxon>Nectriaceae</taxon>
        <taxon>Fusarium</taxon>
        <taxon>Fusarium oxysporum species complex</taxon>
    </lineage>
</organism>
<evidence type="ECO:0000256" key="1">
    <source>
        <dbReference type="SAM" id="MobiDB-lite"/>
    </source>
</evidence>
<comment type="caution">
    <text evidence="2">The sequence shown here is derived from an EMBL/GenBank/DDBJ whole genome shotgun (WGS) entry which is preliminary data.</text>
</comment>
<dbReference type="Proteomes" id="UP000321331">
    <property type="component" value="Unassembled WGS sequence"/>
</dbReference>
<proteinExistence type="predicted"/>
<feature type="region of interest" description="Disordered" evidence="1">
    <location>
        <begin position="1"/>
        <end position="83"/>
    </location>
</feature>
<evidence type="ECO:0000313" key="2">
    <source>
        <dbReference type="EMBL" id="TXB96442.1"/>
    </source>
</evidence>
<accession>A0A5C6SD02</accession>
<feature type="compositionally biased region" description="Polar residues" evidence="1">
    <location>
        <begin position="14"/>
        <end position="29"/>
    </location>
</feature>
<reference evidence="2 3" key="1">
    <citation type="submission" date="2019-07" db="EMBL/GenBank/DDBJ databases">
        <title>The First High-Quality Draft Genome Sequence of the Causal Agent of the Current Panama Disease Epidemic.</title>
        <authorList>
            <person name="Warmington R.J."/>
            <person name="Kay W."/>
            <person name="Jeffries A."/>
            <person name="Bebber D."/>
            <person name="Moore K."/>
            <person name="Studholme D.J."/>
        </authorList>
    </citation>
    <scope>NUCLEOTIDE SEQUENCE [LARGE SCALE GENOMIC DNA]</scope>
    <source>
        <strain evidence="2 3">TR4</strain>
    </source>
</reference>
<gene>
    <name evidence="2" type="ORF">FocTR4_00012109</name>
</gene>
<feature type="compositionally biased region" description="Basic residues" evidence="1">
    <location>
        <begin position="32"/>
        <end position="54"/>
    </location>
</feature>
<evidence type="ECO:0000313" key="3">
    <source>
        <dbReference type="Proteomes" id="UP000321331"/>
    </source>
</evidence>
<dbReference type="EMBL" id="VMNF01000014">
    <property type="protein sequence ID" value="TXB96442.1"/>
    <property type="molecule type" value="Genomic_DNA"/>
</dbReference>
<sequence length="83" mass="9447">MHSDKLHWNEELQRMTSQTHGHQSLPLDQSHSHPKSRWMRRSVRPSKQVIRHRGQITSQSISSKPYGTSSGRTSAACLKDASV</sequence>
<feature type="compositionally biased region" description="Basic and acidic residues" evidence="1">
    <location>
        <begin position="1"/>
        <end position="13"/>
    </location>
</feature>
<name>A0A5C6SD02_FUSOC</name>